<evidence type="ECO:0000256" key="10">
    <source>
        <dbReference type="SAM" id="Phobius"/>
    </source>
</evidence>
<keyword evidence="6 8" id="KW-0443">Lipid metabolism</keyword>
<dbReference type="AlphaFoldDB" id="A0A0D7BIL7"/>
<evidence type="ECO:0000256" key="3">
    <source>
        <dbReference type="ARBA" id="ARBA00022729"/>
    </source>
</evidence>
<dbReference type="PANTHER" id="PTHR10728">
    <property type="entry name" value="CYTOSOLIC PHOSPHOLIPASE A2"/>
    <property type="match status" value="1"/>
</dbReference>
<evidence type="ECO:0000256" key="6">
    <source>
        <dbReference type="ARBA" id="ARBA00023098"/>
    </source>
</evidence>
<comment type="similarity">
    <text evidence="1 9">Belongs to the lysophospholipase family.</text>
</comment>
<evidence type="ECO:0000256" key="1">
    <source>
        <dbReference type="ARBA" id="ARBA00008780"/>
    </source>
</evidence>
<evidence type="ECO:0000256" key="5">
    <source>
        <dbReference type="ARBA" id="ARBA00022963"/>
    </source>
</evidence>
<keyword evidence="13" id="KW-1185">Reference proteome</keyword>
<feature type="domain" description="PLA2c" evidence="11">
    <location>
        <begin position="36"/>
        <end position="605"/>
    </location>
</feature>
<evidence type="ECO:0000256" key="9">
    <source>
        <dbReference type="RuleBase" id="RU362103"/>
    </source>
</evidence>
<feature type="signal peptide" evidence="9">
    <location>
        <begin position="1"/>
        <end position="19"/>
    </location>
</feature>
<name>A0A0D7BIL7_9AGAR</name>
<dbReference type="OrthoDB" id="4084751at2759"/>
<dbReference type="PROSITE" id="PS51210">
    <property type="entry name" value="PLA2C"/>
    <property type="match status" value="1"/>
</dbReference>
<evidence type="ECO:0000256" key="8">
    <source>
        <dbReference type="PROSITE-ProRule" id="PRU00555"/>
    </source>
</evidence>
<gene>
    <name evidence="12" type="ORF">CYLTODRAFT_451708</name>
</gene>
<dbReference type="GO" id="GO:0046475">
    <property type="term" value="P:glycerophospholipid catabolic process"/>
    <property type="evidence" value="ECO:0007669"/>
    <property type="project" value="TreeGrafter"/>
</dbReference>
<comment type="catalytic activity">
    <reaction evidence="9">
        <text>a 1-acyl-sn-glycero-3-phosphocholine + H2O = sn-glycerol 3-phosphocholine + a fatty acid + H(+)</text>
        <dbReference type="Rhea" id="RHEA:15177"/>
        <dbReference type="ChEBI" id="CHEBI:15377"/>
        <dbReference type="ChEBI" id="CHEBI:15378"/>
        <dbReference type="ChEBI" id="CHEBI:16870"/>
        <dbReference type="ChEBI" id="CHEBI:28868"/>
        <dbReference type="ChEBI" id="CHEBI:58168"/>
        <dbReference type="EC" id="3.1.1.5"/>
    </reaction>
</comment>
<keyword evidence="3 9" id="KW-0732">Signal</keyword>
<dbReference type="GO" id="GO:0005829">
    <property type="term" value="C:cytosol"/>
    <property type="evidence" value="ECO:0007669"/>
    <property type="project" value="TreeGrafter"/>
</dbReference>
<keyword evidence="4 8" id="KW-0378">Hydrolase</keyword>
<dbReference type="STRING" id="1314674.A0A0D7BIL7"/>
<evidence type="ECO:0000256" key="7">
    <source>
        <dbReference type="ARBA" id="ARBA00023180"/>
    </source>
</evidence>
<feature type="transmembrane region" description="Helical" evidence="10">
    <location>
        <begin position="637"/>
        <end position="655"/>
    </location>
</feature>
<evidence type="ECO:0000256" key="2">
    <source>
        <dbReference type="ARBA" id="ARBA00013274"/>
    </source>
</evidence>
<evidence type="ECO:0000313" key="12">
    <source>
        <dbReference type="EMBL" id="KIY70403.1"/>
    </source>
</evidence>
<organism evidence="12 13">
    <name type="scientific">Cylindrobasidium torrendii FP15055 ss-10</name>
    <dbReference type="NCBI Taxonomy" id="1314674"/>
    <lineage>
        <taxon>Eukaryota</taxon>
        <taxon>Fungi</taxon>
        <taxon>Dikarya</taxon>
        <taxon>Basidiomycota</taxon>
        <taxon>Agaricomycotina</taxon>
        <taxon>Agaricomycetes</taxon>
        <taxon>Agaricomycetidae</taxon>
        <taxon>Agaricales</taxon>
        <taxon>Marasmiineae</taxon>
        <taxon>Physalacriaceae</taxon>
        <taxon>Cylindrobasidium</taxon>
    </lineage>
</organism>
<keyword evidence="10" id="KW-0812">Transmembrane</keyword>
<evidence type="ECO:0000259" key="11">
    <source>
        <dbReference type="PROSITE" id="PS51210"/>
    </source>
</evidence>
<accession>A0A0D7BIL7</accession>
<protein>
    <recommendedName>
        <fullName evidence="2 9">Lysophospholipase</fullName>
        <ecNumber evidence="2 9">3.1.1.5</ecNumber>
    </recommendedName>
</protein>
<keyword evidence="10" id="KW-1133">Transmembrane helix</keyword>
<dbReference type="SUPFAM" id="SSF52151">
    <property type="entry name" value="FabD/lysophospholipase-like"/>
    <property type="match status" value="1"/>
</dbReference>
<dbReference type="InterPro" id="IPR002642">
    <property type="entry name" value="LysoPLipase_cat_dom"/>
</dbReference>
<dbReference type="SMART" id="SM00022">
    <property type="entry name" value="PLAc"/>
    <property type="match status" value="1"/>
</dbReference>
<keyword evidence="5 8" id="KW-0442">Lipid degradation</keyword>
<dbReference type="Proteomes" id="UP000054007">
    <property type="component" value="Unassembled WGS sequence"/>
</dbReference>
<keyword evidence="7" id="KW-0325">Glycoprotein</keyword>
<proteinExistence type="inferred from homology"/>
<evidence type="ECO:0000256" key="4">
    <source>
        <dbReference type="ARBA" id="ARBA00022801"/>
    </source>
</evidence>
<reference evidence="12 13" key="1">
    <citation type="journal article" date="2015" name="Fungal Genet. Biol.">
        <title>Evolution of novel wood decay mechanisms in Agaricales revealed by the genome sequences of Fistulina hepatica and Cylindrobasidium torrendii.</title>
        <authorList>
            <person name="Floudas D."/>
            <person name="Held B.W."/>
            <person name="Riley R."/>
            <person name="Nagy L.G."/>
            <person name="Koehler G."/>
            <person name="Ransdell A.S."/>
            <person name="Younus H."/>
            <person name="Chow J."/>
            <person name="Chiniquy J."/>
            <person name="Lipzen A."/>
            <person name="Tritt A."/>
            <person name="Sun H."/>
            <person name="Haridas S."/>
            <person name="LaButti K."/>
            <person name="Ohm R.A."/>
            <person name="Kues U."/>
            <person name="Blanchette R.A."/>
            <person name="Grigoriev I.V."/>
            <person name="Minto R.E."/>
            <person name="Hibbett D.S."/>
        </authorList>
    </citation>
    <scope>NUCLEOTIDE SEQUENCE [LARGE SCALE GENOMIC DNA]</scope>
    <source>
        <strain evidence="12 13">FP15055 ss-10</strain>
    </source>
</reference>
<dbReference type="GO" id="GO:0004623">
    <property type="term" value="F:phospholipase A2 activity"/>
    <property type="evidence" value="ECO:0007669"/>
    <property type="project" value="TreeGrafter"/>
</dbReference>
<dbReference type="GO" id="GO:0004622">
    <property type="term" value="F:phosphatidylcholine lysophospholipase activity"/>
    <property type="evidence" value="ECO:0007669"/>
    <property type="project" value="UniProtKB-EC"/>
</dbReference>
<sequence length="686" mass="74742">MLAPVVGLTLLLATCTTSALILPRDADAYAPTANVSCPNQNLVRTFSASNQSLHADELSFIAAREAKAADAWSEWIGDGSALGYESGALNLREHQPRVGIAMSGGSFRASLYGAGVLNALDARNASSKAAGTGGLLQVASYITGLSGGSWLVSSLYSNGFPMTNELVFGNKDIGWSGWLLDLDLFLPGGIDPGNSVDFYSSLKRSVKSKAARGVFTSLTDTWARALSYHMLNGTTRENFFYSDADVVHGAGQLWSGIANIPAYRDNDTPFPIIVVDSRPAKMKLGGDTELEFPVYEFSPVEFASYDPALSAAMQTRYMGSELNEGKPTRSDGCMEGLDETGFVFATSSSLFNVMFDRTSDGAESTLGVLGDLYESVLDDFQTRNKDVANWRNPFKGISNSTFTETAEDWLSLVDGGLNGENIPLGPLFVKERGLDVIVAVDASADSDDDFPTCMSLLHTDERIDMFLKESHQTFPPVPVSAKECISTGVNLRPTFFGCNPENTMEPEYPLLIYLPNSPPLTGENPVTNSGTFKLSYTEKHQHLFLDQVHKNTIGGFIPNSNNPDVDFGRCLQCAAVDRARMLSWVDRSAFCADCFAQYCYDPLNPPQRDAIPDRKRSFVDPDPQDVHDFIERNKSTIIIAGLVCGLLIILVTACWRRKIVQKTYLQLTPTESRAALNPQQPQQPAP</sequence>
<dbReference type="EMBL" id="KN880468">
    <property type="protein sequence ID" value="KIY70403.1"/>
    <property type="molecule type" value="Genomic_DNA"/>
</dbReference>
<dbReference type="Gene3D" id="3.40.1090.10">
    <property type="entry name" value="Cytosolic phospholipase A2 catalytic domain"/>
    <property type="match status" value="1"/>
</dbReference>
<feature type="chain" id="PRO_5005115151" description="Lysophospholipase" evidence="9">
    <location>
        <begin position="20"/>
        <end position="686"/>
    </location>
</feature>
<dbReference type="PANTHER" id="PTHR10728:SF33">
    <property type="entry name" value="LYSOPHOSPHOLIPASE 1-RELATED"/>
    <property type="match status" value="1"/>
</dbReference>
<dbReference type="Pfam" id="PF01735">
    <property type="entry name" value="PLA2_B"/>
    <property type="match status" value="1"/>
</dbReference>
<keyword evidence="10" id="KW-0472">Membrane</keyword>
<dbReference type="InterPro" id="IPR016035">
    <property type="entry name" value="Acyl_Trfase/lysoPLipase"/>
</dbReference>
<dbReference type="EC" id="3.1.1.5" evidence="2 9"/>
<evidence type="ECO:0000313" key="13">
    <source>
        <dbReference type="Proteomes" id="UP000054007"/>
    </source>
</evidence>